<comment type="caution">
    <text evidence="8">Lacks conserved residue(s) required for the propagation of feature annotation.</text>
</comment>
<dbReference type="InterPro" id="IPR000305">
    <property type="entry name" value="GIY-YIG_endonuc"/>
</dbReference>
<evidence type="ECO:0000313" key="10">
    <source>
        <dbReference type="EMBL" id="KAJ2677864.1"/>
    </source>
</evidence>
<evidence type="ECO:0000256" key="8">
    <source>
        <dbReference type="HAMAP-Rule" id="MF_03100"/>
    </source>
</evidence>
<organism evidence="10 11">
    <name type="scientific">Coemansia spiralis</name>
    <dbReference type="NCBI Taxonomy" id="417178"/>
    <lineage>
        <taxon>Eukaryota</taxon>
        <taxon>Fungi</taxon>
        <taxon>Fungi incertae sedis</taxon>
        <taxon>Zoopagomycota</taxon>
        <taxon>Kickxellomycotina</taxon>
        <taxon>Kickxellomycetes</taxon>
        <taxon>Kickxellales</taxon>
        <taxon>Kickxellaceae</taxon>
        <taxon>Coemansia</taxon>
    </lineage>
</organism>
<evidence type="ECO:0000256" key="2">
    <source>
        <dbReference type="ARBA" id="ARBA00022759"/>
    </source>
</evidence>
<dbReference type="EMBL" id="JANBTW010000027">
    <property type="protein sequence ID" value="KAJ2677864.1"/>
    <property type="molecule type" value="Genomic_DNA"/>
</dbReference>
<feature type="domain" description="GIY-YIG" evidence="9">
    <location>
        <begin position="20"/>
        <end position="102"/>
    </location>
</feature>
<dbReference type="PROSITE" id="PS50164">
    <property type="entry name" value="GIY_YIG"/>
    <property type="match status" value="1"/>
</dbReference>
<dbReference type="Gene3D" id="3.30.40.10">
    <property type="entry name" value="Zinc/RING finger domain, C3HC4 (zinc finger)"/>
    <property type="match status" value="1"/>
</dbReference>
<evidence type="ECO:0000256" key="4">
    <source>
        <dbReference type="ARBA" id="ARBA00022801"/>
    </source>
</evidence>
<reference evidence="10" key="1">
    <citation type="submission" date="2022-07" db="EMBL/GenBank/DDBJ databases">
        <title>Phylogenomic reconstructions and comparative analyses of Kickxellomycotina fungi.</title>
        <authorList>
            <person name="Reynolds N.K."/>
            <person name="Stajich J.E."/>
            <person name="Barry K."/>
            <person name="Grigoriev I.V."/>
            <person name="Crous P."/>
            <person name="Smith M.E."/>
        </authorList>
    </citation>
    <scope>NUCLEOTIDE SEQUENCE</scope>
    <source>
        <strain evidence="10">NRRL 3115</strain>
    </source>
</reference>
<evidence type="ECO:0000256" key="6">
    <source>
        <dbReference type="ARBA" id="ARBA00023204"/>
    </source>
</evidence>
<keyword evidence="5 8" id="KW-0233">DNA recombination</keyword>
<evidence type="ECO:0000259" key="9">
    <source>
        <dbReference type="PROSITE" id="PS50164"/>
    </source>
</evidence>
<dbReference type="PANTHER" id="PTHR20208">
    <property type="entry name" value="STRUCTURE-SPECIFIC ENDONUCLEASE SUBUNIT SLX1"/>
    <property type="match status" value="1"/>
</dbReference>
<comment type="similarity">
    <text evidence="8">Belongs to the SLX1 family.</text>
</comment>
<keyword evidence="2 8" id="KW-0255">Endonuclease</keyword>
<dbReference type="OrthoDB" id="24645at2759"/>
<gene>
    <name evidence="10" type="primary">SLX1</name>
    <name evidence="10" type="ORF">GGI25_002816</name>
</gene>
<accession>A0A9W8G9U1</accession>
<keyword evidence="4 8" id="KW-0378">Hydrolase</keyword>
<dbReference type="CDD" id="cd10455">
    <property type="entry name" value="GIY-YIG_SLX1"/>
    <property type="match status" value="1"/>
</dbReference>
<keyword evidence="6 8" id="KW-0234">DNA repair</keyword>
<dbReference type="InterPro" id="IPR035901">
    <property type="entry name" value="GIY-YIG_endonuc_sf"/>
</dbReference>
<comment type="cofactor">
    <cofactor evidence="8">
        <name>a divalent metal cation</name>
        <dbReference type="ChEBI" id="CHEBI:60240"/>
    </cofactor>
</comment>
<keyword evidence="3 8" id="KW-0227">DNA damage</keyword>
<evidence type="ECO:0000256" key="7">
    <source>
        <dbReference type="ARBA" id="ARBA00023242"/>
    </source>
</evidence>
<evidence type="ECO:0000313" key="11">
    <source>
        <dbReference type="Proteomes" id="UP001151518"/>
    </source>
</evidence>
<dbReference type="Gene3D" id="3.40.1440.10">
    <property type="entry name" value="GIY-YIG endonuclease"/>
    <property type="match status" value="1"/>
</dbReference>
<protein>
    <submittedName>
        <fullName evidence="10">Slx4p interacting protein</fullName>
    </submittedName>
</protein>
<dbReference type="Pfam" id="PF01541">
    <property type="entry name" value="GIY-YIG"/>
    <property type="match status" value="1"/>
</dbReference>
<dbReference type="Proteomes" id="UP001151518">
    <property type="component" value="Unassembled WGS sequence"/>
</dbReference>
<dbReference type="InterPro" id="IPR027520">
    <property type="entry name" value="Slx1"/>
</dbReference>
<keyword evidence="1 8" id="KW-0540">Nuclease</keyword>
<comment type="function">
    <text evidence="8">Catalytic subunit of the SLX1-SLX4 structure-specific endonuclease that resolves DNA secondary structures generated during DNA repair and recombination. Has endonuclease activity towards branched DNA substrates, introducing single-strand cuts in duplex DNA close to junctions with ss-DNA.</text>
</comment>
<comment type="caution">
    <text evidence="10">The sequence shown here is derived from an EMBL/GenBank/DDBJ whole genome shotgun (WGS) entry which is preliminary data.</text>
</comment>
<proteinExistence type="inferred from homology"/>
<keyword evidence="7 8" id="KW-0539">Nucleus</keyword>
<dbReference type="SUPFAM" id="SSF82771">
    <property type="entry name" value="GIY-YIG endonuclease"/>
    <property type="match status" value="1"/>
</dbReference>
<dbReference type="InterPro" id="IPR050381">
    <property type="entry name" value="SLX1_endonuclease"/>
</dbReference>
<comment type="subunit">
    <text evidence="8">Forms a heterodimer with SLX4.</text>
</comment>
<dbReference type="PANTHER" id="PTHR20208:SF10">
    <property type="entry name" value="STRUCTURE-SPECIFIC ENDONUCLEASE SUBUNIT SLX1"/>
    <property type="match status" value="1"/>
</dbReference>
<dbReference type="GO" id="GO:0033557">
    <property type="term" value="C:Slx1-Slx4 complex"/>
    <property type="evidence" value="ECO:0007669"/>
    <property type="project" value="UniProtKB-UniRule"/>
</dbReference>
<dbReference type="GO" id="GO:0008821">
    <property type="term" value="F:crossover junction DNA endonuclease activity"/>
    <property type="evidence" value="ECO:0007669"/>
    <property type="project" value="TreeGrafter"/>
</dbReference>
<dbReference type="InterPro" id="IPR013083">
    <property type="entry name" value="Znf_RING/FYVE/PHD"/>
</dbReference>
<sequence>MQAEASSSAQQSSGAISVCTFYCCYLLRSLKPACKNYVYVGSTPDPVRRLRQHNGEISAGAMSTRSRRPWEMLLIVHGFPSKASALQLEWAWQNPHMSRHSNLDAVPIKSRPVLYASAQKKLETKLLALFPILALAPFKFWPLEVVCPDQELHADLVARAQDYGMPGHMRVRKAAITQVFEQAPLNQAYLGPPAPEEKCCICNAHLTESRPWGSCTGCASSWHLPCLAKHMANASNLPNNVSLVPTMAWCSTCQKPFVWGQAVRAFAQLK</sequence>
<evidence type="ECO:0000256" key="1">
    <source>
        <dbReference type="ARBA" id="ARBA00022722"/>
    </source>
</evidence>
<dbReference type="AlphaFoldDB" id="A0A9W8G9U1"/>
<comment type="subcellular location">
    <subcellularLocation>
        <location evidence="8">Nucleus</location>
    </subcellularLocation>
</comment>
<dbReference type="GO" id="GO:0017108">
    <property type="term" value="F:5'-flap endonuclease activity"/>
    <property type="evidence" value="ECO:0007669"/>
    <property type="project" value="InterPro"/>
</dbReference>
<evidence type="ECO:0000256" key="5">
    <source>
        <dbReference type="ARBA" id="ARBA00023172"/>
    </source>
</evidence>
<dbReference type="GO" id="GO:0000724">
    <property type="term" value="P:double-strand break repair via homologous recombination"/>
    <property type="evidence" value="ECO:0007669"/>
    <property type="project" value="TreeGrafter"/>
</dbReference>
<evidence type="ECO:0000256" key="3">
    <source>
        <dbReference type="ARBA" id="ARBA00022763"/>
    </source>
</evidence>
<name>A0A9W8G9U1_9FUNG</name>
<dbReference type="HAMAP" id="MF_03100">
    <property type="entry name" value="Endonuc_su_Slx1"/>
    <property type="match status" value="1"/>
</dbReference>